<dbReference type="AlphaFoldDB" id="A0A7H8Q800"/>
<dbReference type="Pfam" id="PF03795">
    <property type="entry name" value="YCII"/>
    <property type="match status" value="1"/>
</dbReference>
<evidence type="ECO:0000259" key="2">
    <source>
        <dbReference type="Pfam" id="PF03795"/>
    </source>
</evidence>
<organism evidence="3 4">
    <name type="scientific">Planococcus glaciei</name>
    <dbReference type="NCBI Taxonomy" id="459472"/>
    <lineage>
        <taxon>Bacteria</taxon>
        <taxon>Bacillati</taxon>
        <taxon>Bacillota</taxon>
        <taxon>Bacilli</taxon>
        <taxon>Bacillales</taxon>
        <taxon>Caryophanaceae</taxon>
        <taxon>Planococcus</taxon>
    </lineage>
</organism>
<sequence length="124" mass="14091">MKYLCLGYLNKEKMDALPKEEVDNVMRECQPYLQELYKSGHVLVDAGIGQEVKRLQRVDGEIQVGEDHLIQPDKIIGSAFILEAENFEEAIRVASLHPTVQVSLAEQLGWEMEIRAIDSFDMKG</sequence>
<dbReference type="RefSeq" id="WP_176294214.1">
    <property type="nucleotide sequence ID" value="NZ_CP051177.1"/>
</dbReference>
<gene>
    <name evidence="3" type="ORF">HF394_05520</name>
</gene>
<protein>
    <recommendedName>
        <fullName evidence="2">YCII-related domain-containing protein</fullName>
    </recommendedName>
</protein>
<name>A0A7H8Q800_9BACL</name>
<proteinExistence type="inferred from homology"/>
<evidence type="ECO:0000256" key="1">
    <source>
        <dbReference type="ARBA" id="ARBA00007689"/>
    </source>
</evidence>
<evidence type="ECO:0000313" key="4">
    <source>
        <dbReference type="Proteomes" id="UP000509222"/>
    </source>
</evidence>
<reference evidence="4" key="1">
    <citation type="submission" date="2020-06" db="EMBL/GenBank/DDBJ databases">
        <title>Isolation of Planomicrobium glaciei.</title>
        <authorList>
            <person name="Malisova L."/>
            <person name="Safrankova R."/>
            <person name="Jakubu V."/>
            <person name="Spanelova P."/>
        </authorList>
    </citation>
    <scope>NUCLEOTIDE SEQUENCE [LARGE SCALE GENOMIC DNA]</scope>
    <source>
        <strain evidence="4">NRL-ATB46093</strain>
    </source>
</reference>
<dbReference type="Proteomes" id="UP000509222">
    <property type="component" value="Chromosome"/>
</dbReference>
<keyword evidence="4" id="KW-1185">Reference proteome</keyword>
<dbReference type="Gene3D" id="3.30.70.1060">
    <property type="entry name" value="Dimeric alpha+beta barrel"/>
    <property type="match status" value="1"/>
</dbReference>
<comment type="similarity">
    <text evidence="1">Belongs to the YciI family.</text>
</comment>
<dbReference type="EMBL" id="CP051177">
    <property type="protein sequence ID" value="QKX50088.1"/>
    <property type="molecule type" value="Genomic_DNA"/>
</dbReference>
<dbReference type="SUPFAM" id="SSF54909">
    <property type="entry name" value="Dimeric alpha+beta barrel"/>
    <property type="match status" value="1"/>
</dbReference>
<dbReference type="InterPro" id="IPR005545">
    <property type="entry name" value="YCII"/>
</dbReference>
<dbReference type="InterPro" id="IPR011008">
    <property type="entry name" value="Dimeric_a/b-barrel"/>
</dbReference>
<evidence type="ECO:0000313" key="3">
    <source>
        <dbReference type="EMBL" id="QKX50088.1"/>
    </source>
</evidence>
<accession>A0A7H8Q800</accession>
<feature type="domain" description="YCII-related" evidence="2">
    <location>
        <begin position="1"/>
        <end position="106"/>
    </location>
</feature>